<organism evidence="1 2">
    <name type="scientific">Slackia faecicanis</name>
    <dbReference type="NCBI Taxonomy" id="255723"/>
    <lineage>
        <taxon>Bacteria</taxon>
        <taxon>Bacillati</taxon>
        <taxon>Actinomycetota</taxon>
        <taxon>Coriobacteriia</taxon>
        <taxon>Eggerthellales</taxon>
        <taxon>Eggerthellaceae</taxon>
        <taxon>Slackia</taxon>
    </lineage>
</organism>
<evidence type="ECO:0000313" key="1">
    <source>
        <dbReference type="EMBL" id="RNL19661.1"/>
    </source>
</evidence>
<evidence type="ECO:0008006" key="3">
    <source>
        <dbReference type="Google" id="ProtNLM"/>
    </source>
</evidence>
<accession>A0A3N0AEN5</accession>
<dbReference type="OrthoDB" id="3177279at2"/>
<evidence type="ECO:0000313" key="2">
    <source>
        <dbReference type="Proteomes" id="UP000267368"/>
    </source>
</evidence>
<name>A0A3N0AEN5_9ACTN</name>
<reference evidence="2" key="1">
    <citation type="submission" date="2018-05" db="EMBL/GenBank/DDBJ databases">
        <title>Genome Sequencing of selected type strains of the family Eggerthellaceae.</title>
        <authorList>
            <person name="Danylec N."/>
            <person name="Stoll D.A."/>
            <person name="Doetsch A."/>
            <person name="Huch M."/>
        </authorList>
    </citation>
    <scope>NUCLEOTIDE SEQUENCE [LARGE SCALE GENOMIC DNA]</scope>
    <source>
        <strain evidence="2">DSM 17537</strain>
    </source>
</reference>
<comment type="caution">
    <text evidence="1">The sequence shown here is derived from an EMBL/GenBank/DDBJ whole genome shotgun (WGS) entry which is preliminary data.</text>
</comment>
<dbReference type="PROSITE" id="PS51318">
    <property type="entry name" value="TAT"/>
    <property type="match status" value="1"/>
</dbReference>
<dbReference type="EMBL" id="QICB01000004">
    <property type="protein sequence ID" value="RNL19661.1"/>
    <property type="molecule type" value="Genomic_DNA"/>
</dbReference>
<sequence>MAKGASSAAFRASHAATARAAAAYKPKARRVASPLDSQVRIPLPEGERTLTRRQLLIGAAGLGALLAVGAGAQAITKSKEAANAVETLEVPADAVTLLSSDTYSAVEGDAPLAAAGEYKLPYGTLVWANCDSYAACLLPTEGSTPLTQAGIITLADGSVNTVLPQPASGERGFDIYDVRCDERGMVWVEANCLTGEWRIYQATHSGASLGAPVLAESGTADYDVPFIAAAGGRAFWQVIPDKSGAAANEASLLKSAAFGSSDVREDWRSNGRMGTPIYSTGDGVVITPRVDATGVYYRLTLIDAASGQTKDSMTLPAGMKPLEAGYVNGRFTFSFDAGYSQQKGLSSIGTYTPVDKGWASGAQWFCFDRNPTAAPAWAGPYFIVKSTRTVSGVDLAAGTYFSLPCPNGCDNYGDYLASSGTVNTLVTYVAMPAAGETEAHTLLRVWKA</sequence>
<protein>
    <recommendedName>
        <fullName evidence="3">Tat pathway signal protein</fullName>
    </recommendedName>
</protein>
<dbReference type="Proteomes" id="UP000267368">
    <property type="component" value="Unassembled WGS sequence"/>
</dbReference>
<keyword evidence="2" id="KW-1185">Reference proteome</keyword>
<proteinExistence type="predicted"/>
<gene>
    <name evidence="1" type="ORF">DMP07_06455</name>
</gene>
<dbReference type="AlphaFoldDB" id="A0A3N0AEN5"/>
<dbReference type="InterPro" id="IPR006311">
    <property type="entry name" value="TAT_signal"/>
</dbReference>